<proteinExistence type="inferred from homology"/>
<comment type="catalytic activity">
    <reaction evidence="7">
        <text>DNA(n) + a 2'-deoxyribonucleoside 5'-triphosphate = DNA(n+1) + diphosphate</text>
        <dbReference type="Rhea" id="RHEA:22508"/>
        <dbReference type="Rhea" id="RHEA-COMP:17339"/>
        <dbReference type="Rhea" id="RHEA-COMP:17340"/>
        <dbReference type="ChEBI" id="CHEBI:33019"/>
        <dbReference type="ChEBI" id="CHEBI:61560"/>
        <dbReference type="ChEBI" id="CHEBI:173112"/>
        <dbReference type="EC" id="2.7.7.7"/>
    </reaction>
</comment>
<keyword evidence="2" id="KW-0808">Transferase</keyword>
<reference evidence="8 9" key="1">
    <citation type="journal article" date="2018" name="Nat. Biotechnol.">
        <title>A standardized bacterial taxonomy based on genome phylogeny substantially revises the tree of life.</title>
        <authorList>
            <person name="Parks D.H."/>
            <person name="Chuvochina M."/>
            <person name="Waite D.W."/>
            <person name="Rinke C."/>
            <person name="Skarshewski A."/>
            <person name="Chaumeil P.A."/>
            <person name="Hugenholtz P."/>
        </authorList>
    </citation>
    <scope>NUCLEOTIDE SEQUENCE [LARGE SCALE GENOMIC DNA]</scope>
    <source>
        <strain evidence="8">UBA8739</strain>
    </source>
</reference>
<dbReference type="AlphaFoldDB" id="A0A3B9IKW9"/>
<dbReference type="PANTHER" id="PTHR34388">
    <property type="entry name" value="DNA POLYMERASE III SUBUNIT DELTA"/>
    <property type="match status" value="1"/>
</dbReference>
<dbReference type="GO" id="GO:0003677">
    <property type="term" value="F:DNA binding"/>
    <property type="evidence" value="ECO:0007669"/>
    <property type="project" value="InterPro"/>
</dbReference>
<name>A0A3B9IKW9_9PROT</name>
<evidence type="ECO:0000256" key="5">
    <source>
        <dbReference type="ARBA" id="ARBA00022932"/>
    </source>
</evidence>
<dbReference type="EMBL" id="DMAI01000159">
    <property type="protein sequence ID" value="HAE47859.1"/>
    <property type="molecule type" value="Genomic_DNA"/>
</dbReference>
<dbReference type="NCBIfam" id="TIGR01128">
    <property type="entry name" value="holA"/>
    <property type="match status" value="1"/>
</dbReference>
<dbReference type="Gene3D" id="3.40.50.300">
    <property type="entry name" value="P-loop containing nucleotide triphosphate hydrolases"/>
    <property type="match status" value="1"/>
</dbReference>
<keyword evidence="4" id="KW-0235">DNA replication</keyword>
<evidence type="ECO:0000313" key="8">
    <source>
        <dbReference type="EMBL" id="HAE47859.1"/>
    </source>
</evidence>
<evidence type="ECO:0000256" key="4">
    <source>
        <dbReference type="ARBA" id="ARBA00022705"/>
    </source>
</evidence>
<gene>
    <name evidence="8" type="ORF">DCK97_10605</name>
</gene>
<protein>
    <recommendedName>
        <fullName evidence="1">DNA-directed DNA polymerase</fullName>
        <ecNumber evidence="1">2.7.7.7</ecNumber>
    </recommendedName>
</protein>
<dbReference type="InterPro" id="IPR005790">
    <property type="entry name" value="DNA_polIII_delta"/>
</dbReference>
<evidence type="ECO:0000256" key="3">
    <source>
        <dbReference type="ARBA" id="ARBA00022695"/>
    </source>
</evidence>
<dbReference type="InterPro" id="IPR027417">
    <property type="entry name" value="P-loop_NTPase"/>
</dbReference>
<comment type="similarity">
    <text evidence="6">Belongs to the DNA polymerase HolA subunit family.</text>
</comment>
<evidence type="ECO:0000256" key="1">
    <source>
        <dbReference type="ARBA" id="ARBA00012417"/>
    </source>
</evidence>
<dbReference type="EC" id="2.7.7.7" evidence="1"/>
<comment type="caution">
    <text evidence="8">The sequence shown here is derived from an EMBL/GenBank/DDBJ whole genome shotgun (WGS) entry which is preliminary data.</text>
</comment>
<evidence type="ECO:0000313" key="9">
    <source>
        <dbReference type="Proteomes" id="UP000257706"/>
    </source>
</evidence>
<dbReference type="SUPFAM" id="SSF52540">
    <property type="entry name" value="P-loop containing nucleoside triphosphate hydrolases"/>
    <property type="match status" value="1"/>
</dbReference>
<dbReference type="GO" id="GO:0006261">
    <property type="term" value="P:DNA-templated DNA replication"/>
    <property type="evidence" value="ECO:0007669"/>
    <property type="project" value="TreeGrafter"/>
</dbReference>
<evidence type="ECO:0000256" key="6">
    <source>
        <dbReference type="ARBA" id="ARBA00034754"/>
    </source>
</evidence>
<keyword evidence="5" id="KW-0239">DNA-directed DNA polymerase</keyword>
<dbReference type="Gene3D" id="1.10.8.60">
    <property type="match status" value="1"/>
</dbReference>
<dbReference type="GO" id="GO:0009360">
    <property type="term" value="C:DNA polymerase III complex"/>
    <property type="evidence" value="ECO:0007669"/>
    <property type="project" value="TreeGrafter"/>
</dbReference>
<evidence type="ECO:0000256" key="7">
    <source>
        <dbReference type="ARBA" id="ARBA00049244"/>
    </source>
</evidence>
<accession>A0A3B9IKW9</accession>
<dbReference type="SUPFAM" id="SSF48019">
    <property type="entry name" value="post-AAA+ oligomerization domain-like"/>
    <property type="match status" value="1"/>
</dbReference>
<dbReference type="PANTHER" id="PTHR34388:SF1">
    <property type="entry name" value="DNA POLYMERASE III SUBUNIT DELTA"/>
    <property type="match status" value="1"/>
</dbReference>
<dbReference type="GO" id="GO:0003887">
    <property type="term" value="F:DNA-directed DNA polymerase activity"/>
    <property type="evidence" value="ECO:0007669"/>
    <property type="project" value="UniProtKB-KW"/>
</dbReference>
<evidence type="ECO:0000256" key="2">
    <source>
        <dbReference type="ARBA" id="ARBA00022679"/>
    </source>
</evidence>
<keyword evidence="3" id="KW-0548">Nucleotidyltransferase</keyword>
<dbReference type="InterPro" id="IPR008921">
    <property type="entry name" value="DNA_pol3_clamp-load_cplx_C"/>
</dbReference>
<dbReference type="Proteomes" id="UP000257706">
    <property type="component" value="Unassembled WGS sequence"/>
</dbReference>
<sequence>MVKVAPRDAETKSGRPDAAWRAVLVYGPDRGLVKERADRLVRAVVPDPTDPFRIATLDGKTLSDDPARLADEAAAIAFGGGRRVVRLRDIGDAQAPALAGFLDDPAGDALIVVDGGELGPGSKLRKLFETAANAAAIACYADEGRDLAEVIRNHLSEAGLQADADALMALAGSLGADRAMTRMELDKLALYAHGRGRVTLEDVEAVIGDARTVALDDVALAAAGGDAAALDQALDRAFAEGTSAIALLRAVSRHFGRLLQARAEIDAGADPEMAMKSLKPPVFFKQTGSFRAALAVWPTAALARALGRLADAEARAKQGLPQETLVGQALLGIAAEAGQRKRRR</sequence>
<organism evidence="8 9">
    <name type="scientific">Tistrella mobilis</name>
    <dbReference type="NCBI Taxonomy" id="171437"/>
    <lineage>
        <taxon>Bacteria</taxon>
        <taxon>Pseudomonadati</taxon>
        <taxon>Pseudomonadota</taxon>
        <taxon>Alphaproteobacteria</taxon>
        <taxon>Geminicoccales</taxon>
        <taxon>Geminicoccaceae</taxon>
        <taxon>Tistrella</taxon>
    </lineage>
</organism>
<dbReference type="Gene3D" id="1.20.272.10">
    <property type="match status" value="1"/>
</dbReference>